<evidence type="ECO:0000313" key="2">
    <source>
        <dbReference type="Proteomes" id="UP000063229"/>
    </source>
</evidence>
<accession>A0A0X1T870</accession>
<sequence>MLDAIRTIDELAGVGADTVHITRQELATVRRCRALEREAQRRARQLIDQAQAQAEAIQATAFAEGYCEGVIQACVDLAQGLCESQRLASQLHEQVAEAVRQLLKHLLDDSRWFDEMLDHWLAGQPDTARMTLQILLPVHCRGRVGALREHLGRLGVASVKFEFEDQERYVVRLADQLFEFDLESAREQLAPRVLSQLAGLPEGVRELDQQARQALVQLVSRFIDAAEDPSQGIDDAH</sequence>
<dbReference type="InterPro" id="IPR009335">
    <property type="entry name" value="T3SS_HrpE/ATPase_suE"/>
</dbReference>
<dbReference type="Proteomes" id="UP000063229">
    <property type="component" value="Chromosome"/>
</dbReference>
<protein>
    <submittedName>
        <fullName evidence="1">Invasion protein OrgB</fullName>
    </submittedName>
</protein>
<dbReference type="RefSeq" id="WP_060783846.1">
    <property type="nucleotide sequence ID" value="NZ_CP014135.1"/>
</dbReference>
<keyword evidence="2" id="KW-1185">Reference proteome</keyword>
<dbReference type="KEGG" id="pagb:AWM79_23015"/>
<dbReference type="AlphaFoldDB" id="A0A0X1T870"/>
<organism evidence="1 2">
    <name type="scientific">Pseudomonas agarici</name>
    <dbReference type="NCBI Taxonomy" id="46677"/>
    <lineage>
        <taxon>Bacteria</taxon>
        <taxon>Pseudomonadati</taxon>
        <taxon>Pseudomonadota</taxon>
        <taxon>Gammaproteobacteria</taxon>
        <taxon>Pseudomonadales</taxon>
        <taxon>Pseudomonadaceae</taxon>
        <taxon>Pseudomonas</taxon>
    </lineage>
</organism>
<dbReference type="STRING" id="46677.AWM79_23015"/>
<name>A0A0X1T870_PSEAA</name>
<reference evidence="1 2" key="1">
    <citation type="submission" date="2016-01" db="EMBL/GenBank/DDBJ databases">
        <authorList>
            <person name="McClelland M."/>
            <person name="Jain A."/>
            <person name="Saraogi P."/>
            <person name="Mendelson R."/>
            <person name="Westerman R."/>
            <person name="SanMiguel P."/>
            <person name="Csonka L."/>
        </authorList>
    </citation>
    <scope>NUCLEOTIDE SEQUENCE [LARGE SCALE GENOMIC DNA]</scope>
    <source>
        <strain evidence="1 2">NCPPB 2472</strain>
    </source>
</reference>
<gene>
    <name evidence="1" type="ORF">AWM79_23015</name>
</gene>
<evidence type="ECO:0000313" key="1">
    <source>
        <dbReference type="EMBL" id="AMB87989.1"/>
    </source>
</evidence>
<proteinExistence type="predicted"/>
<dbReference type="Pfam" id="PF06188">
    <property type="entry name" value="HrpE"/>
    <property type="match status" value="1"/>
</dbReference>
<dbReference type="EMBL" id="CP014135">
    <property type="protein sequence ID" value="AMB87989.1"/>
    <property type="molecule type" value="Genomic_DNA"/>
</dbReference>